<name>A0ACB9GHQ2_CICIN</name>
<proteinExistence type="predicted"/>
<organism evidence="1 2">
    <name type="scientific">Cichorium intybus</name>
    <name type="common">Chicory</name>
    <dbReference type="NCBI Taxonomy" id="13427"/>
    <lineage>
        <taxon>Eukaryota</taxon>
        <taxon>Viridiplantae</taxon>
        <taxon>Streptophyta</taxon>
        <taxon>Embryophyta</taxon>
        <taxon>Tracheophyta</taxon>
        <taxon>Spermatophyta</taxon>
        <taxon>Magnoliopsida</taxon>
        <taxon>eudicotyledons</taxon>
        <taxon>Gunneridae</taxon>
        <taxon>Pentapetalae</taxon>
        <taxon>asterids</taxon>
        <taxon>campanulids</taxon>
        <taxon>Asterales</taxon>
        <taxon>Asteraceae</taxon>
        <taxon>Cichorioideae</taxon>
        <taxon>Cichorieae</taxon>
        <taxon>Cichoriinae</taxon>
        <taxon>Cichorium</taxon>
    </lineage>
</organism>
<evidence type="ECO:0000313" key="2">
    <source>
        <dbReference type="Proteomes" id="UP001055811"/>
    </source>
</evidence>
<accession>A0ACB9GHQ2</accession>
<reference evidence="2" key="1">
    <citation type="journal article" date="2022" name="Mol. Ecol. Resour.">
        <title>The genomes of chicory, endive, great burdock and yacon provide insights into Asteraceae palaeo-polyploidization history and plant inulin production.</title>
        <authorList>
            <person name="Fan W."/>
            <person name="Wang S."/>
            <person name="Wang H."/>
            <person name="Wang A."/>
            <person name="Jiang F."/>
            <person name="Liu H."/>
            <person name="Zhao H."/>
            <person name="Xu D."/>
            <person name="Zhang Y."/>
        </authorList>
    </citation>
    <scope>NUCLEOTIDE SEQUENCE [LARGE SCALE GENOMIC DNA]</scope>
    <source>
        <strain evidence="2">cv. Punajuju</strain>
    </source>
</reference>
<keyword evidence="2" id="KW-1185">Reference proteome</keyword>
<dbReference type="EMBL" id="CM042010">
    <property type="protein sequence ID" value="KAI3783159.1"/>
    <property type="molecule type" value="Genomic_DNA"/>
</dbReference>
<comment type="caution">
    <text evidence="1">The sequence shown here is derived from an EMBL/GenBank/DDBJ whole genome shotgun (WGS) entry which is preliminary data.</text>
</comment>
<protein>
    <submittedName>
        <fullName evidence="1">Uncharacterized protein</fullName>
    </submittedName>
</protein>
<evidence type="ECO:0000313" key="1">
    <source>
        <dbReference type="EMBL" id="KAI3783159.1"/>
    </source>
</evidence>
<reference evidence="1 2" key="2">
    <citation type="journal article" date="2022" name="Mol. Ecol. Resour.">
        <title>The genomes of chicory, endive, great burdock and yacon provide insights into Asteraceae paleo-polyploidization history and plant inulin production.</title>
        <authorList>
            <person name="Fan W."/>
            <person name="Wang S."/>
            <person name="Wang H."/>
            <person name="Wang A."/>
            <person name="Jiang F."/>
            <person name="Liu H."/>
            <person name="Zhao H."/>
            <person name="Xu D."/>
            <person name="Zhang Y."/>
        </authorList>
    </citation>
    <scope>NUCLEOTIDE SEQUENCE [LARGE SCALE GENOMIC DNA]</scope>
    <source>
        <strain evidence="2">cv. Punajuju</strain>
        <tissue evidence="1">Leaves</tissue>
    </source>
</reference>
<dbReference type="Proteomes" id="UP001055811">
    <property type="component" value="Linkage Group LG02"/>
</dbReference>
<gene>
    <name evidence="1" type="ORF">L2E82_13223</name>
</gene>
<sequence>MVVEGEETVDLTCDASDLLKLTKVGDYGYGGGAGEEIDSALLVDDSSARALKRPRSGGGAYHHGLSPSRIHIT</sequence>